<keyword evidence="3" id="KW-1185">Reference proteome</keyword>
<dbReference type="AlphaFoldDB" id="A0A2R4X2M7"/>
<sequence>MGTNVRHGTIEGAATVDRSIGRIVGIASALVVFNILLMWLVSFTPIAPLVTPLLFANYFVTIGFFVVTVGGGFWIANLGLERGSGILTGAGVTLTQAGYGLFGAAILAIAGSQLGLSASMRLAGIGIAALITAAITAVVTVIVFSTDHSFERWQTYAFGGFIGGMALGAVGYFVNPMLIALAGVIFFLAFVCDLTYEIWAVREDYHASDLRSAIGIYVAVMGVFIHVLQWVLRILALLDN</sequence>
<evidence type="ECO:0008006" key="4">
    <source>
        <dbReference type="Google" id="ProtNLM"/>
    </source>
</evidence>
<keyword evidence="1" id="KW-1133">Transmembrane helix</keyword>
<feature type="transmembrane region" description="Helical" evidence="1">
    <location>
        <begin position="20"/>
        <end position="41"/>
    </location>
</feature>
<evidence type="ECO:0000256" key="1">
    <source>
        <dbReference type="SAM" id="Phobius"/>
    </source>
</evidence>
<evidence type="ECO:0000313" key="3">
    <source>
        <dbReference type="Proteomes" id="UP000244727"/>
    </source>
</evidence>
<organism evidence="2 3">
    <name type="scientific">Halococcoides cellulosivorans</name>
    <dbReference type="NCBI Taxonomy" id="1679096"/>
    <lineage>
        <taxon>Archaea</taxon>
        <taxon>Methanobacteriati</taxon>
        <taxon>Methanobacteriota</taxon>
        <taxon>Stenosarchaea group</taxon>
        <taxon>Halobacteria</taxon>
        <taxon>Halobacteriales</taxon>
        <taxon>Haloarculaceae</taxon>
        <taxon>Halococcoides</taxon>
    </lineage>
</organism>
<dbReference type="Proteomes" id="UP000244727">
    <property type="component" value="Chromosome"/>
</dbReference>
<feature type="transmembrane region" description="Helical" evidence="1">
    <location>
        <begin position="53"/>
        <end position="75"/>
    </location>
</feature>
<feature type="transmembrane region" description="Helical" evidence="1">
    <location>
        <begin position="156"/>
        <end position="174"/>
    </location>
</feature>
<feature type="transmembrane region" description="Helical" evidence="1">
    <location>
        <begin position="87"/>
        <end position="110"/>
    </location>
</feature>
<evidence type="ECO:0000313" key="2">
    <source>
        <dbReference type="EMBL" id="AWB28051.1"/>
    </source>
</evidence>
<feature type="transmembrane region" description="Helical" evidence="1">
    <location>
        <begin position="122"/>
        <end position="144"/>
    </location>
</feature>
<protein>
    <recommendedName>
        <fullName evidence="4">Bax inhibitor-1/YccA family protein</fullName>
    </recommendedName>
</protein>
<reference evidence="2 3" key="1">
    <citation type="submission" date="2018-04" db="EMBL/GenBank/DDBJ databases">
        <title>Halococcoides cellulosivorans gen. nov., sp. nov., an extremely halophilic cellulose-utilizing haloarchaeon from hypersaline lakes.</title>
        <authorList>
            <person name="Sorokin D.Y."/>
            <person name="Toshchakov S.V."/>
            <person name="Samarov N.I."/>
            <person name="Korzhenkov A."/>
            <person name="Kublanov I.V."/>
        </authorList>
    </citation>
    <scope>NUCLEOTIDE SEQUENCE [LARGE SCALE GENOMIC DNA]</scope>
    <source>
        <strain evidence="2 3">HArcel1</strain>
    </source>
</reference>
<dbReference type="KEGG" id="harc:HARCEL1_10195"/>
<keyword evidence="1" id="KW-0472">Membrane</keyword>
<dbReference type="GeneID" id="36512880"/>
<name>A0A2R4X2M7_9EURY</name>
<dbReference type="RefSeq" id="WP_108383132.1">
    <property type="nucleotide sequence ID" value="NZ_CP028858.1"/>
</dbReference>
<gene>
    <name evidence="2" type="ORF">HARCEL1_10195</name>
</gene>
<accession>A0A2R4X2M7</accession>
<keyword evidence="1" id="KW-0812">Transmembrane</keyword>
<feature type="transmembrane region" description="Helical" evidence="1">
    <location>
        <begin position="213"/>
        <end position="232"/>
    </location>
</feature>
<feature type="transmembrane region" description="Helical" evidence="1">
    <location>
        <begin position="180"/>
        <end position="201"/>
    </location>
</feature>
<proteinExistence type="predicted"/>
<dbReference type="EMBL" id="CP028858">
    <property type="protein sequence ID" value="AWB28051.1"/>
    <property type="molecule type" value="Genomic_DNA"/>
</dbReference>